<keyword evidence="1" id="KW-0732">Signal</keyword>
<sequence length="88" mass="9933">MKKFKKLLFSVLVCALVASTSTITFASTLPNASKDKHTCMSEVNRLCTGHKYVYKYSYVANDVNLGKVTIYVYQCTNCGYFLETPTRL</sequence>
<protein>
    <submittedName>
        <fullName evidence="2">Uncharacterized protein</fullName>
    </submittedName>
</protein>
<dbReference type="EMBL" id="JAHLQL010000006">
    <property type="protein sequence ID" value="MBU5593045.1"/>
    <property type="molecule type" value="Genomic_DNA"/>
</dbReference>
<feature type="chain" id="PRO_5047133645" evidence="1">
    <location>
        <begin position="27"/>
        <end position="88"/>
    </location>
</feature>
<keyword evidence="3" id="KW-1185">Reference proteome</keyword>
<dbReference type="Proteomes" id="UP000736583">
    <property type="component" value="Unassembled WGS sequence"/>
</dbReference>
<dbReference type="RefSeq" id="WP_216457732.1">
    <property type="nucleotide sequence ID" value="NZ_JAHLQL010000006.1"/>
</dbReference>
<organism evidence="2 3">
    <name type="scientific">Clostridium simiarum</name>
    <dbReference type="NCBI Taxonomy" id="2841506"/>
    <lineage>
        <taxon>Bacteria</taxon>
        <taxon>Bacillati</taxon>
        <taxon>Bacillota</taxon>
        <taxon>Clostridia</taxon>
        <taxon>Eubacteriales</taxon>
        <taxon>Clostridiaceae</taxon>
        <taxon>Clostridium</taxon>
    </lineage>
</organism>
<evidence type="ECO:0000313" key="3">
    <source>
        <dbReference type="Proteomes" id="UP000736583"/>
    </source>
</evidence>
<proteinExistence type="predicted"/>
<gene>
    <name evidence="2" type="ORF">KQI89_14940</name>
</gene>
<name>A0ABS6F5F5_9CLOT</name>
<feature type="signal peptide" evidence="1">
    <location>
        <begin position="1"/>
        <end position="26"/>
    </location>
</feature>
<evidence type="ECO:0000256" key="1">
    <source>
        <dbReference type="SAM" id="SignalP"/>
    </source>
</evidence>
<accession>A0ABS6F5F5</accession>
<evidence type="ECO:0000313" key="2">
    <source>
        <dbReference type="EMBL" id="MBU5593045.1"/>
    </source>
</evidence>
<reference evidence="2 3" key="1">
    <citation type="submission" date="2021-06" db="EMBL/GenBank/DDBJ databases">
        <authorList>
            <person name="Sun Q."/>
            <person name="Li D."/>
        </authorList>
    </citation>
    <scope>NUCLEOTIDE SEQUENCE [LARGE SCALE GENOMIC DNA]</scope>
    <source>
        <strain evidence="2 3">MSJ-4</strain>
    </source>
</reference>
<comment type="caution">
    <text evidence="2">The sequence shown here is derived from an EMBL/GenBank/DDBJ whole genome shotgun (WGS) entry which is preliminary data.</text>
</comment>